<dbReference type="Proteomes" id="UP000030651">
    <property type="component" value="Unassembled WGS sequence"/>
</dbReference>
<keyword evidence="2" id="KW-0521">NADP</keyword>
<dbReference type="GO" id="GO:0005783">
    <property type="term" value="C:endoplasmic reticulum"/>
    <property type="evidence" value="ECO:0007669"/>
    <property type="project" value="TreeGrafter"/>
</dbReference>
<protein>
    <submittedName>
        <fullName evidence="5">Uncharacterized protein</fullName>
    </submittedName>
</protein>
<dbReference type="AlphaFoldDB" id="W3XK37"/>
<evidence type="ECO:0000256" key="2">
    <source>
        <dbReference type="ARBA" id="ARBA00022857"/>
    </source>
</evidence>
<reference evidence="6" key="1">
    <citation type="journal article" date="2015" name="BMC Genomics">
        <title>Genomic and transcriptomic analysis of the endophytic fungus Pestalotiopsis fici reveals its lifestyle and high potential for synthesis of natural products.</title>
        <authorList>
            <person name="Wang X."/>
            <person name="Zhang X."/>
            <person name="Liu L."/>
            <person name="Xiang M."/>
            <person name="Wang W."/>
            <person name="Sun X."/>
            <person name="Che Y."/>
            <person name="Guo L."/>
            <person name="Liu G."/>
            <person name="Guo L."/>
            <person name="Wang C."/>
            <person name="Yin W.B."/>
            <person name="Stadler M."/>
            <person name="Zhang X."/>
            <person name="Liu X."/>
        </authorList>
    </citation>
    <scope>NUCLEOTIDE SEQUENCE [LARGE SCALE GENOMIC DNA]</scope>
    <source>
        <strain evidence="6">W106-1 / CGMCC3.15140</strain>
    </source>
</reference>
<dbReference type="PANTHER" id="PTHR44169">
    <property type="entry name" value="NADPH-DEPENDENT 1-ACYLDIHYDROXYACETONE PHOSPHATE REDUCTASE"/>
    <property type="match status" value="1"/>
</dbReference>
<dbReference type="InterPro" id="IPR036291">
    <property type="entry name" value="NAD(P)-bd_dom_sf"/>
</dbReference>
<keyword evidence="3" id="KW-0560">Oxidoreductase</keyword>
<evidence type="ECO:0000313" key="6">
    <source>
        <dbReference type="Proteomes" id="UP000030651"/>
    </source>
</evidence>
<dbReference type="FunCoup" id="W3XK37">
    <property type="interactions" value="274"/>
</dbReference>
<dbReference type="STRING" id="1229662.W3XK37"/>
<dbReference type="InterPro" id="IPR002347">
    <property type="entry name" value="SDR_fam"/>
</dbReference>
<keyword evidence="6" id="KW-1185">Reference proteome</keyword>
<evidence type="ECO:0000256" key="3">
    <source>
        <dbReference type="ARBA" id="ARBA00023002"/>
    </source>
</evidence>
<dbReference type="HOGENOM" id="CLU_010194_2_9_1"/>
<dbReference type="GO" id="GO:0006654">
    <property type="term" value="P:phosphatidic acid biosynthetic process"/>
    <property type="evidence" value="ECO:0007669"/>
    <property type="project" value="TreeGrafter"/>
</dbReference>
<dbReference type="RefSeq" id="XP_007830624.1">
    <property type="nucleotide sequence ID" value="XM_007832433.1"/>
</dbReference>
<dbReference type="eggNOG" id="KOG1209">
    <property type="taxonomic scope" value="Eukaryota"/>
</dbReference>
<dbReference type="GO" id="GO:0000140">
    <property type="term" value="F:acylglycerone-phosphate reductase (NADP+) activity"/>
    <property type="evidence" value="ECO:0007669"/>
    <property type="project" value="TreeGrafter"/>
</dbReference>
<proteinExistence type="inferred from homology"/>
<evidence type="ECO:0000256" key="1">
    <source>
        <dbReference type="ARBA" id="ARBA00006484"/>
    </source>
</evidence>
<name>W3XK37_PESFW</name>
<gene>
    <name evidence="5" type="ORF">PFICI_03852</name>
</gene>
<evidence type="ECO:0000256" key="4">
    <source>
        <dbReference type="RuleBase" id="RU000363"/>
    </source>
</evidence>
<dbReference type="SUPFAM" id="SSF51735">
    <property type="entry name" value="NAD(P)-binding Rossmann-fold domains"/>
    <property type="match status" value="1"/>
</dbReference>
<dbReference type="GO" id="GO:0004806">
    <property type="term" value="F:triacylglycerol lipase activity"/>
    <property type="evidence" value="ECO:0007669"/>
    <property type="project" value="TreeGrafter"/>
</dbReference>
<accession>W3XK37</accession>
<dbReference type="PRINTS" id="PR00080">
    <property type="entry name" value="SDRFAMILY"/>
</dbReference>
<dbReference type="OrthoDB" id="2102561at2759"/>
<organism evidence="5 6">
    <name type="scientific">Pestalotiopsis fici (strain W106-1 / CGMCC3.15140)</name>
    <dbReference type="NCBI Taxonomy" id="1229662"/>
    <lineage>
        <taxon>Eukaryota</taxon>
        <taxon>Fungi</taxon>
        <taxon>Dikarya</taxon>
        <taxon>Ascomycota</taxon>
        <taxon>Pezizomycotina</taxon>
        <taxon>Sordariomycetes</taxon>
        <taxon>Xylariomycetidae</taxon>
        <taxon>Amphisphaeriales</taxon>
        <taxon>Sporocadaceae</taxon>
        <taxon>Pestalotiopsis</taxon>
    </lineage>
</organism>
<sequence length="280" mass="29941">MPRKTVFITGCGPDGIGYSLAVEFQLRGHRVIASGLNDTLLAPFRDLGMETMAMDVTSEQSIAAAASHTSKLTDGGIDILINNAGVIQIMPMADASIADARRLFDVNVLGVMAVTQAFLPLLLKSPAGIVANMGSVNQVLCPAFFSAYNASKAAVEALSTTMRLELAPLGVRVILLKTGSVRTGLFGHALGQTTLPAGSLYEPLREWIEGRKMLEAGQHVDSNVYARGVVDDLLRDNVRNVVWRGGLTTLAWVLTWFGWAGMLDSAMIKGNGLDKIKRPS</sequence>
<evidence type="ECO:0000313" key="5">
    <source>
        <dbReference type="EMBL" id="ETS85827.1"/>
    </source>
</evidence>
<dbReference type="OMA" id="EHIYSIF"/>
<dbReference type="GO" id="GO:0019433">
    <property type="term" value="P:triglyceride catabolic process"/>
    <property type="evidence" value="ECO:0007669"/>
    <property type="project" value="TreeGrafter"/>
</dbReference>
<dbReference type="Gene3D" id="3.40.50.720">
    <property type="entry name" value="NAD(P)-binding Rossmann-like Domain"/>
    <property type="match status" value="1"/>
</dbReference>
<dbReference type="KEGG" id="pfy:PFICI_03852"/>
<dbReference type="PRINTS" id="PR00081">
    <property type="entry name" value="GDHRDH"/>
</dbReference>
<dbReference type="PROSITE" id="PS00061">
    <property type="entry name" value="ADH_SHORT"/>
    <property type="match status" value="1"/>
</dbReference>
<comment type="similarity">
    <text evidence="1 4">Belongs to the short-chain dehydrogenases/reductases (SDR) family.</text>
</comment>
<dbReference type="GO" id="GO:0005811">
    <property type="term" value="C:lipid droplet"/>
    <property type="evidence" value="ECO:0007669"/>
    <property type="project" value="TreeGrafter"/>
</dbReference>
<dbReference type="InterPro" id="IPR020904">
    <property type="entry name" value="Sc_DH/Rdtase_CS"/>
</dbReference>
<dbReference type="PANTHER" id="PTHR44169:SF6">
    <property type="entry name" value="NADPH-DEPENDENT 1-ACYLDIHYDROXYACETONE PHOSPHATE REDUCTASE"/>
    <property type="match status" value="1"/>
</dbReference>
<dbReference type="Pfam" id="PF00106">
    <property type="entry name" value="adh_short"/>
    <property type="match status" value="1"/>
</dbReference>
<dbReference type="EMBL" id="KI912110">
    <property type="protein sequence ID" value="ETS85827.1"/>
    <property type="molecule type" value="Genomic_DNA"/>
</dbReference>
<dbReference type="InParanoid" id="W3XK37"/>
<dbReference type="CDD" id="cd05374">
    <property type="entry name" value="17beta-HSD-like_SDR_c"/>
    <property type="match status" value="1"/>
</dbReference>
<dbReference type="GeneID" id="19268865"/>